<feature type="coiled-coil region" evidence="1">
    <location>
        <begin position="48"/>
        <end position="79"/>
    </location>
</feature>
<reference evidence="3" key="1">
    <citation type="journal article" date="2019" name="Int. J. Syst. Evol. Microbiol.">
        <title>The Global Catalogue of Microorganisms (GCM) 10K type strain sequencing project: providing services to taxonomists for standard genome sequencing and annotation.</title>
        <authorList>
            <consortium name="The Broad Institute Genomics Platform"/>
            <consortium name="The Broad Institute Genome Sequencing Center for Infectious Disease"/>
            <person name="Wu L."/>
            <person name="Ma J."/>
        </authorList>
    </citation>
    <scope>NUCLEOTIDE SEQUENCE [LARGE SCALE GENOMIC DNA]</scope>
    <source>
        <strain evidence="3">JCM 18459</strain>
    </source>
</reference>
<protein>
    <submittedName>
        <fullName evidence="2">Uncharacterized protein</fullName>
    </submittedName>
</protein>
<evidence type="ECO:0000313" key="2">
    <source>
        <dbReference type="EMBL" id="GAA5147319.1"/>
    </source>
</evidence>
<accession>A0ABP9PQC7</accession>
<keyword evidence="1" id="KW-0175">Coiled coil</keyword>
<dbReference type="Proteomes" id="UP001500221">
    <property type="component" value="Unassembled WGS sequence"/>
</dbReference>
<organism evidence="2 3">
    <name type="scientific">Nocardioides marinquilinus</name>
    <dbReference type="NCBI Taxonomy" id="1210400"/>
    <lineage>
        <taxon>Bacteria</taxon>
        <taxon>Bacillati</taxon>
        <taxon>Actinomycetota</taxon>
        <taxon>Actinomycetes</taxon>
        <taxon>Propionibacteriales</taxon>
        <taxon>Nocardioidaceae</taxon>
        <taxon>Nocardioides</taxon>
    </lineage>
</organism>
<proteinExistence type="predicted"/>
<keyword evidence="3" id="KW-1185">Reference proteome</keyword>
<comment type="caution">
    <text evidence="2">The sequence shown here is derived from an EMBL/GenBank/DDBJ whole genome shotgun (WGS) entry which is preliminary data.</text>
</comment>
<gene>
    <name evidence="2" type="ORF">GCM10023340_19560</name>
</gene>
<evidence type="ECO:0000313" key="3">
    <source>
        <dbReference type="Proteomes" id="UP001500221"/>
    </source>
</evidence>
<evidence type="ECO:0000256" key="1">
    <source>
        <dbReference type="SAM" id="Coils"/>
    </source>
</evidence>
<sequence>MDFYERQRFELSNLPGGSLADQAFMDQWVERARIDDRQYVERWVRDRRDQNRAKAADALDRLDKLQDEFLQVRKQAERNEVPYADLAKLQRRLISDRIMLEKVLESLQASVANMDAMQADPTGYMTAFYDRYPALQGRRPNLRSDLAEDQRRRGVEALI</sequence>
<dbReference type="RefSeq" id="WP_345457619.1">
    <property type="nucleotide sequence ID" value="NZ_BAABKG010000002.1"/>
</dbReference>
<name>A0ABP9PQC7_9ACTN</name>
<dbReference type="EMBL" id="BAABKG010000002">
    <property type="protein sequence ID" value="GAA5147319.1"/>
    <property type="molecule type" value="Genomic_DNA"/>
</dbReference>